<reference evidence="1 2" key="1">
    <citation type="submission" date="2023-01" db="EMBL/GenBank/DDBJ databases">
        <title>Draft genome sequence of Nocardiopsis sp. RSe5-2 isolated from halophytes.</title>
        <authorList>
            <person name="Duangmal K."/>
            <person name="Chantavorakit T."/>
        </authorList>
    </citation>
    <scope>NUCLEOTIDE SEQUENCE [LARGE SCALE GENOMIC DNA]</scope>
    <source>
        <strain evidence="1 2">RSe5-2</strain>
    </source>
</reference>
<dbReference type="Proteomes" id="UP001527866">
    <property type="component" value="Unassembled WGS sequence"/>
</dbReference>
<protein>
    <recommendedName>
        <fullName evidence="3">SUKH-4 immunity protein of toxin-antitoxin system</fullName>
    </recommendedName>
</protein>
<organism evidence="1 2">
    <name type="scientific">Nocardiopsis endophytica</name>
    <dbReference type="NCBI Taxonomy" id="3018445"/>
    <lineage>
        <taxon>Bacteria</taxon>
        <taxon>Bacillati</taxon>
        <taxon>Actinomycetota</taxon>
        <taxon>Actinomycetes</taxon>
        <taxon>Streptosporangiales</taxon>
        <taxon>Nocardiopsidaceae</taxon>
        <taxon>Nocardiopsis</taxon>
    </lineage>
</organism>
<gene>
    <name evidence="1" type="ORF">O4J56_02375</name>
</gene>
<sequence length="123" mass="14351">MPYFELPPGSYLAAAITERWTWIPLRIPSWWTIHQNSVDARRLPSGRYEVNDSEDLFWASRPTAPDEEERIHLDAGWYRTLFRLVFFAHTFDDLGIGHETDDLEEFIATLESWLASPEAVIGR</sequence>
<proteinExistence type="predicted"/>
<evidence type="ECO:0000313" key="2">
    <source>
        <dbReference type="Proteomes" id="UP001527866"/>
    </source>
</evidence>
<evidence type="ECO:0008006" key="3">
    <source>
        <dbReference type="Google" id="ProtNLM"/>
    </source>
</evidence>
<name>A0ABT4TXQ2_9ACTN</name>
<dbReference type="EMBL" id="JAQFWQ010000004">
    <property type="protein sequence ID" value="MDA2809473.1"/>
    <property type="molecule type" value="Genomic_DNA"/>
</dbReference>
<evidence type="ECO:0000313" key="1">
    <source>
        <dbReference type="EMBL" id="MDA2809473.1"/>
    </source>
</evidence>
<dbReference type="RefSeq" id="WP_270683379.1">
    <property type="nucleotide sequence ID" value="NZ_JAQFWQ010000004.1"/>
</dbReference>
<comment type="caution">
    <text evidence="1">The sequence shown here is derived from an EMBL/GenBank/DDBJ whole genome shotgun (WGS) entry which is preliminary data.</text>
</comment>
<keyword evidence="2" id="KW-1185">Reference proteome</keyword>
<accession>A0ABT4TXQ2</accession>